<reference evidence="2 3" key="1">
    <citation type="submission" date="2021-01" db="EMBL/GenBank/DDBJ databases">
        <title>Genome seq and assembly of Devosia sp. LEGU1.</title>
        <authorList>
            <person name="Chhetri G."/>
        </authorList>
    </citation>
    <scope>NUCLEOTIDE SEQUENCE [LARGE SCALE GENOMIC DNA]</scope>
    <source>
        <strain evidence="2 3">LEGU1</strain>
    </source>
</reference>
<feature type="transmembrane region" description="Helical" evidence="1">
    <location>
        <begin position="132"/>
        <end position="153"/>
    </location>
</feature>
<dbReference type="Proteomes" id="UP000595857">
    <property type="component" value="Chromosome"/>
</dbReference>
<accession>A0ABX7C2G7</accession>
<dbReference type="RefSeq" id="WP_201629765.1">
    <property type="nucleotide sequence ID" value="NZ_CP068046.1"/>
</dbReference>
<evidence type="ECO:0000313" key="3">
    <source>
        <dbReference type="Proteomes" id="UP000595857"/>
    </source>
</evidence>
<dbReference type="EMBL" id="CP068046">
    <property type="protein sequence ID" value="QQR37963.1"/>
    <property type="molecule type" value="Genomic_DNA"/>
</dbReference>
<organism evidence="2 3">
    <name type="scientific">Devosia rhizoryzae</name>
    <dbReference type="NCBI Taxonomy" id="2774137"/>
    <lineage>
        <taxon>Bacteria</taxon>
        <taxon>Pseudomonadati</taxon>
        <taxon>Pseudomonadota</taxon>
        <taxon>Alphaproteobacteria</taxon>
        <taxon>Hyphomicrobiales</taxon>
        <taxon>Devosiaceae</taxon>
        <taxon>Devosia</taxon>
    </lineage>
</organism>
<sequence>MTYLQFKLRQLLQRMWFLPAAFSLLAVLTVAIAYILARYAPDELPFVLPSNAVQTILEILASSLLTVAVFALSTVVGAFSAASSATTPRAVPLIAGDMRAQTSISVFIGAFLYSIVGIIGLSAGLYNDTGRVFLFVMTLGVLVLVVASLIRWIGHISVIGRVGHTIGVVEEATRKSLKTMSEHPLFDCGRLDGEAQGQPLSAERPGYVQLCDAKALQKLAEEHDLRISVLGRPGTYATPVRPLLTVEGTFDEDLGKALLACFVLGEQRAYDSDPRFGFIVLGEIADKAMSAGINDPGTAIIVIDTVTRLLLEWHDERKCGENDRVLVAPLVPRDVLVDFYRPLARDGAGIIEVVSRVLKSLETVAATKPTFAAAAREMAKDVVARAEAAMTAESDLGDLRVVAGWVGERD</sequence>
<keyword evidence="1" id="KW-0812">Transmembrane</keyword>
<feature type="transmembrane region" description="Helical" evidence="1">
    <location>
        <begin position="16"/>
        <end position="36"/>
    </location>
</feature>
<protein>
    <submittedName>
        <fullName evidence="2">DUF2254 domain-containing protein</fullName>
    </submittedName>
</protein>
<keyword evidence="3" id="KW-1185">Reference proteome</keyword>
<proteinExistence type="predicted"/>
<name>A0ABX7C2G7_9HYPH</name>
<gene>
    <name evidence="2" type="ORF">JI748_09105</name>
</gene>
<feature type="transmembrane region" description="Helical" evidence="1">
    <location>
        <begin position="103"/>
        <end position="126"/>
    </location>
</feature>
<feature type="transmembrane region" description="Helical" evidence="1">
    <location>
        <begin position="56"/>
        <end position="82"/>
    </location>
</feature>
<dbReference type="Pfam" id="PF10011">
    <property type="entry name" value="DUF2254"/>
    <property type="match status" value="1"/>
</dbReference>
<keyword evidence="1" id="KW-0472">Membrane</keyword>
<evidence type="ECO:0000256" key="1">
    <source>
        <dbReference type="SAM" id="Phobius"/>
    </source>
</evidence>
<keyword evidence="1" id="KW-1133">Transmembrane helix</keyword>
<evidence type="ECO:0000313" key="2">
    <source>
        <dbReference type="EMBL" id="QQR37963.1"/>
    </source>
</evidence>
<dbReference type="InterPro" id="IPR018723">
    <property type="entry name" value="DUF2254_membrane"/>
</dbReference>